<evidence type="ECO:0000256" key="3">
    <source>
        <dbReference type="ARBA" id="ARBA00023159"/>
    </source>
</evidence>
<proteinExistence type="predicted"/>
<dbReference type="SMART" id="SM00342">
    <property type="entry name" value="HTH_ARAC"/>
    <property type="match status" value="1"/>
</dbReference>
<protein>
    <submittedName>
        <fullName evidence="6">AraC family L-rhamnose operon regulatory protein RhaS</fullName>
    </submittedName>
</protein>
<keyword evidence="4" id="KW-0804">Transcription</keyword>
<dbReference type="InterPro" id="IPR009057">
    <property type="entry name" value="Homeodomain-like_sf"/>
</dbReference>
<dbReference type="Pfam" id="PF02311">
    <property type="entry name" value="AraC_binding"/>
    <property type="match status" value="1"/>
</dbReference>
<dbReference type="Proteomes" id="UP000295763">
    <property type="component" value="Unassembled WGS sequence"/>
</dbReference>
<evidence type="ECO:0000259" key="5">
    <source>
        <dbReference type="PROSITE" id="PS01124"/>
    </source>
</evidence>
<dbReference type="InterPro" id="IPR018060">
    <property type="entry name" value="HTH_AraC"/>
</dbReference>
<keyword evidence="7" id="KW-1185">Reference proteome</keyword>
<evidence type="ECO:0000313" key="6">
    <source>
        <dbReference type="EMBL" id="TCP94732.1"/>
    </source>
</evidence>
<dbReference type="InterPro" id="IPR003313">
    <property type="entry name" value="AraC-bd"/>
</dbReference>
<dbReference type="RefSeq" id="WP_131977202.1">
    <property type="nucleotide sequence ID" value="NZ_SLYB01000015.1"/>
</dbReference>
<dbReference type="SUPFAM" id="SSF51215">
    <property type="entry name" value="Regulatory protein AraC"/>
    <property type="match status" value="1"/>
</dbReference>
<organism evidence="6 7">
    <name type="scientific">Cricetibacter osteomyelitidis</name>
    <dbReference type="NCBI Taxonomy" id="1521931"/>
    <lineage>
        <taxon>Bacteria</taxon>
        <taxon>Pseudomonadati</taxon>
        <taxon>Pseudomonadota</taxon>
        <taxon>Gammaproteobacteria</taxon>
        <taxon>Pasteurellales</taxon>
        <taxon>Pasteurellaceae</taxon>
        <taxon>Cricetibacter</taxon>
    </lineage>
</organism>
<dbReference type="PROSITE" id="PS01124">
    <property type="entry name" value="HTH_ARAC_FAMILY_2"/>
    <property type="match status" value="1"/>
</dbReference>
<accession>A0A4R2TIV1</accession>
<dbReference type="Pfam" id="PF12833">
    <property type="entry name" value="HTH_18"/>
    <property type="match status" value="1"/>
</dbReference>
<keyword evidence="3" id="KW-0010">Activator</keyword>
<evidence type="ECO:0000256" key="2">
    <source>
        <dbReference type="ARBA" id="ARBA00023125"/>
    </source>
</evidence>
<keyword evidence="2" id="KW-0238">DNA-binding</keyword>
<dbReference type="Gene3D" id="1.10.10.60">
    <property type="entry name" value="Homeodomain-like"/>
    <property type="match status" value="2"/>
</dbReference>
<gene>
    <name evidence="6" type="ORF">EDC44_11535</name>
</gene>
<evidence type="ECO:0000256" key="4">
    <source>
        <dbReference type="ARBA" id="ARBA00023163"/>
    </source>
</evidence>
<dbReference type="PRINTS" id="PR00032">
    <property type="entry name" value="HTHARAC"/>
</dbReference>
<dbReference type="InterPro" id="IPR020449">
    <property type="entry name" value="Tscrpt_reg_AraC-type_HTH"/>
</dbReference>
<comment type="caution">
    <text evidence="6">The sequence shown here is derived from an EMBL/GenBank/DDBJ whole genome shotgun (WGS) entry which is preliminary data.</text>
</comment>
<keyword evidence="1" id="KW-0805">Transcription regulation</keyword>
<dbReference type="InterPro" id="IPR037923">
    <property type="entry name" value="HTH-like"/>
</dbReference>
<dbReference type="PANTHER" id="PTHR43280:SF28">
    <property type="entry name" value="HTH-TYPE TRANSCRIPTIONAL ACTIVATOR RHAS"/>
    <property type="match status" value="1"/>
</dbReference>
<dbReference type="EMBL" id="SLYB01000015">
    <property type="protein sequence ID" value="TCP94732.1"/>
    <property type="molecule type" value="Genomic_DNA"/>
</dbReference>
<reference evidence="6 7" key="1">
    <citation type="submission" date="2019-03" db="EMBL/GenBank/DDBJ databases">
        <title>Genomic Encyclopedia of Type Strains, Phase IV (KMG-IV): sequencing the most valuable type-strain genomes for metagenomic binning, comparative biology and taxonomic classification.</title>
        <authorList>
            <person name="Goeker M."/>
        </authorList>
    </citation>
    <scope>NUCLEOTIDE SEQUENCE [LARGE SCALE GENOMIC DNA]</scope>
    <source>
        <strain evidence="6 7">DSM 28404</strain>
    </source>
</reference>
<name>A0A4R2TIV1_9PAST</name>
<dbReference type="SUPFAM" id="SSF46689">
    <property type="entry name" value="Homeodomain-like"/>
    <property type="match status" value="1"/>
</dbReference>
<dbReference type="OrthoDB" id="2547276at2"/>
<dbReference type="AlphaFoldDB" id="A0A4R2TIV1"/>
<feature type="domain" description="HTH araC/xylS-type" evidence="5">
    <location>
        <begin position="177"/>
        <end position="275"/>
    </location>
</feature>
<dbReference type="GO" id="GO:0003700">
    <property type="term" value="F:DNA-binding transcription factor activity"/>
    <property type="evidence" value="ECO:0007669"/>
    <property type="project" value="InterPro"/>
</dbReference>
<evidence type="ECO:0000313" key="7">
    <source>
        <dbReference type="Proteomes" id="UP000295763"/>
    </source>
</evidence>
<sequence>MANVEKFLFEDYFRDNNELLSFSYTDPEINIIEHTHEFAELVIVDKGYGLQVFNGAPYFIQEGDVFLVKEDDRHFYNELGTLKLMNLQINTGYQFHYLNQVIPLLEKVYIKEDQQITWLMPKEKEYCVELIRKLPECDGYSQDVRRFKIEALFMQILETIITGQELIQKNNTQYKMRNLLIYLQQHYAEQIDWQWLSEHFFITYKTITRRLNELTGMSPVNYLNRLRVLSAKEKLHHSDYSITEIAGLCGFNNSDYFTKCYKKNFGVLPSDERKLLNMIL</sequence>
<evidence type="ECO:0000256" key="1">
    <source>
        <dbReference type="ARBA" id="ARBA00023015"/>
    </source>
</evidence>
<dbReference type="PANTHER" id="PTHR43280">
    <property type="entry name" value="ARAC-FAMILY TRANSCRIPTIONAL REGULATOR"/>
    <property type="match status" value="1"/>
</dbReference>
<dbReference type="GO" id="GO:0043565">
    <property type="term" value="F:sequence-specific DNA binding"/>
    <property type="evidence" value="ECO:0007669"/>
    <property type="project" value="InterPro"/>
</dbReference>